<dbReference type="InterPro" id="IPR029063">
    <property type="entry name" value="SAM-dependent_MTases_sf"/>
</dbReference>
<dbReference type="GO" id="GO:0032259">
    <property type="term" value="P:methylation"/>
    <property type="evidence" value="ECO:0007669"/>
    <property type="project" value="UniProtKB-KW"/>
</dbReference>
<keyword evidence="2" id="KW-0808">Transferase</keyword>
<evidence type="ECO:0000313" key="2">
    <source>
        <dbReference type="EMBL" id="RVU27399.1"/>
    </source>
</evidence>
<name>A0A3S2VHI9_9ACTN</name>
<dbReference type="Gene3D" id="3.40.50.150">
    <property type="entry name" value="Vaccinia Virus protein VP39"/>
    <property type="match status" value="1"/>
</dbReference>
<dbReference type="EMBL" id="RZYA01000003">
    <property type="protein sequence ID" value="RVU27399.1"/>
    <property type="molecule type" value="Genomic_DNA"/>
</dbReference>
<dbReference type="SUPFAM" id="SSF53335">
    <property type="entry name" value="S-adenosyl-L-methionine-dependent methyltransferases"/>
    <property type="match status" value="1"/>
</dbReference>
<evidence type="ECO:0000256" key="1">
    <source>
        <dbReference type="SAM" id="MobiDB-lite"/>
    </source>
</evidence>
<dbReference type="CDD" id="cd02440">
    <property type="entry name" value="AdoMet_MTases"/>
    <property type="match status" value="1"/>
</dbReference>
<evidence type="ECO:0000313" key="3">
    <source>
        <dbReference type="Proteomes" id="UP000283128"/>
    </source>
</evidence>
<protein>
    <submittedName>
        <fullName evidence="2">Methyltransferase domain-containing protein</fullName>
    </submittedName>
</protein>
<proteinExistence type="predicted"/>
<dbReference type="GO" id="GO:0008168">
    <property type="term" value="F:methyltransferase activity"/>
    <property type="evidence" value="ECO:0007669"/>
    <property type="project" value="UniProtKB-KW"/>
</dbReference>
<sequence>MTLWARKIRTVKIRAKTKWPMSKSPWRTYGKWFYAATQDGSVRSAERVLPSVMDLVRPSSLVDIGCGSGAWLSVAKGLGIDRLVGIDGEWVSKDALLIPEESFRKWDLSRALPQGSPRFDLAMSVEVAEHLDPGRADSFVADLCALSDVVLFSAAVPGQTGSDHRNEQWPMYWRDRFQQHGYELIDCLRTRMWADEEVEPWYAQNSYLYVSADRLAADSRLSQAAAEGRQMPLCVIHPRLFNNFSKPYAPAVPAPAERRPAPQQFLPRMEPLP</sequence>
<accession>A0A3S2VHI9</accession>
<gene>
    <name evidence="2" type="ORF">EOT10_09555</name>
</gene>
<dbReference type="AlphaFoldDB" id="A0A3S2VHI9"/>
<keyword evidence="3" id="KW-1185">Reference proteome</keyword>
<organism evidence="2 3">
    <name type="scientific">Streptomyces antnestii</name>
    <dbReference type="NCBI Taxonomy" id="2494256"/>
    <lineage>
        <taxon>Bacteria</taxon>
        <taxon>Bacillati</taxon>
        <taxon>Actinomycetota</taxon>
        <taxon>Actinomycetes</taxon>
        <taxon>Kitasatosporales</taxon>
        <taxon>Streptomycetaceae</taxon>
        <taxon>Streptomyces</taxon>
    </lineage>
</organism>
<dbReference type="OrthoDB" id="9815923at2"/>
<reference evidence="2 3" key="1">
    <citation type="submission" date="2019-01" db="EMBL/GenBank/DDBJ databases">
        <title>Genome sequences of Streptomyces and Rhizobium isolates collected from root and soil.</title>
        <authorList>
            <person name="Chhettri S."/>
            <person name="Sevigny J.L."/>
            <person name="Sen A."/>
            <person name="Ennis N."/>
            <person name="Tisa L."/>
        </authorList>
    </citation>
    <scope>NUCLEOTIDE SEQUENCE [LARGE SCALE GENOMIC DNA]</scope>
    <source>
        <strain evidence="2 3">San01</strain>
    </source>
</reference>
<keyword evidence="2" id="KW-0489">Methyltransferase</keyword>
<comment type="caution">
    <text evidence="2">The sequence shown here is derived from an EMBL/GenBank/DDBJ whole genome shotgun (WGS) entry which is preliminary data.</text>
</comment>
<dbReference type="Proteomes" id="UP000283128">
    <property type="component" value="Unassembled WGS sequence"/>
</dbReference>
<dbReference type="Pfam" id="PF13489">
    <property type="entry name" value="Methyltransf_23"/>
    <property type="match status" value="1"/>
</dbReference>
<feature type="region of interest" description="Disordered" evidence="1">
    <location>
        <begin position="252"/>
        <end position="273"/>
    </location>
</feature>